<accession>A0A0C9SCW5</accession>
<dbReference type="CDD" id="cd00109">
    <property type="entry name" value="Kunitz-type"/>
    <property type="match status" value="1"/>
</dbReference>
<feature type="signal peptide" evidence="1">
    <location>
        <begin position="1"/>
        <end position="22"/>
    </location>
</feature>
<feature type="chain" id="PRO_5002203401" evidence="1">
    <location>
        <begin position="23"/>
        <end position="103"/>
    </location>
</feature>
<dbReference type="SUPFAM" id="SSF57362">
    <property type="entry name" value="BPTI-like"/>
    <property type="match status" value="1"/>
</dbReference>
<organism evidence="3">
    <name type="scientific">Amblyomma americanum</name>
    <name type="common">Lone star tick</name>
    <dbReference type="NCBI Taxonomy" id="6943"/>
    <lineage>
        <taxon>Eukaryota</taxon>
        <taxon>Metazoa</taxon>
        <taxon>Ecdysozoa</taxon>
        <taxon>Arthropoda</taxon>
        <taxon>Chelicerata</taxon>
        <taxon>Arachnida</taxon>
        <taxon>Acari</taxon>
        <taxon>Parasitiformes</taxon>
        <taxon>Ixodida</taxon>
        <taxon>Ixodoidea</taxon>
        <taxon>Ixodidae</taxon>
        <taxon>Amblyomminae</taxon>
        <taxon>Amblyomma</taxon>
    </lineage>
</organism>
<dbReference type="InterPro" id="IPR020901">
    <property type="entry name" value="Prtase_inh_Kunz-CS"/>
</dbReference>
<dbReference type="PROSITE" id="PS50279">
    <property type="entry name" value="BPTI_KUNITZ_2"/>
    <property type="match status" value="1"/>
</dbReference>
<proteinExistence type="evidence at transcript level"/>
<dbReference type="InterPro" id="IPR002223">
    <property type="entry name" value="Kunitz_BPTI"/>
</dbReference>
<protein>
    <submittedName>
        <fullName evidence="3">Putative bpti/kunitz family of serine protease inhibitor</fullName>
    </submittedName>
</protein>
<evidence type="ECO:0000256" key="1">
    <source>
        <dbReference type="SAM" id="SignalP"/>
    </source>
</evidence>
<reference evidence="3" key="1">
    <citation type="journal article" date="2015" name="PLoS ONE">
        <title>An Insight into the Sialome of the Lone Star Tick, Amblyomma americanum, with a Glimpse on Its Time Dependent Gene Expression.</title>
        <authorList>
            <person name="Karim S."/>
            <person name="Ribeiro J.M."/>
        </authorList>
    </citation>
    <scope>NUCLEOTIDE SEQUENCE</scope>
    <source>
        <tissue evidence="3">Salivary gland</tissue>
    </source>
</reference>
<dbReference type="Gene3D" id="4.10.410.10">
    <property type="entry name" value="Pancreatic trypsin inhibitor Kunitz domain"/>
    <property type="match status" value="1"/>
</dbReference>
<dbReference type="EMBL" id="GBZX01001053">
    <property type="protein sequence ID" value="JAG91687.1"/>
    <property type="molecule type" value="mRNA"/>
</dbReference>
<keyword evidence="1" id="KW-0732">Signal</keyword>
<dbReference type="Pfam" id="PF00014">
    <property type="entry name" value="Kunitz_BPTI"/>
    <property type="match status" value="1"/>
</dbReference>
<sequence>MKFVNIAFLVTIFLVVAGMKRSTRIPRREDCFSSRNVAGKNACMGSVQRWHYDNNHSTCLPFIHSGCSVPKNLFRTCESCMKTCLRRSNPQAECKILSEISDS</sequence>
<feature type="domain" description="BPTI/Kunitz inhibitor" evidence="2">
    <location>
        <begin position="31"/>
        <end position="84"/>
    </location>
</feature>
<dbReference type="PROSITE" id="PS00280">
    <property type="entry name" value="BPTI_KUNITZ_1"/>
    <property type="match status" value="1"/>
</dbReference>
<dbReference type="SMART" id="SM00131">
    <property type="entry name" value="KU"/>
    <property type="match status" value="1"/>
</dbReference>
<dbReference type="InterPro" id="IPR036880">
    <property type="entry name" value="Kunitz_BPTI_sf"/>
</dbReference>
<name>A0A0C9SCW5_AMBAM</name>
<evidence type="ECO:0000259" key="2">
    <source>
        <dbReference type="PROSITE" id="PS50279"/>
    </source>
</evidence>
<evidence type="ECO:0000313" key="3">
    <source>
        <dbReference type="EMBL" id="JAG91687.1"/>
    </source>
</evidence>
<dbReference type="AlphaFoldDB" id="A0A0C9SCW5"/>
<dbReference type="GO" id="GO:0004867">
    <property type="term" value="F:serine-type endopeptidase inhibitor activity"/>
    <property type="evidence" value="ECO:0007669"/>
    <property type="project" value="InterPro"/>
</dbReference>